<organism evidence="2 3">
    <name type="scientific">Rhodovibrio sodomensis</name>
    <dbReference type="NCBI Taxonomy" id="1088"/>
    <lineage>
        <taxon>Bacteria</taxon>
        <taxon>Pseudomonadati</taxon>
        <taxon>Pseudomonadota</taxon>
        <taxon>Alphaproteobacteria</taxon>
        <taxon>Rhodospirillales</taxon>
        <taxon>Rhodovibrionaceae</taxon>
        <taxon>Rhodovibrio</taxon>
    </lineage>
</organism>
<name>A0ABS1DLN8_9PROT</name>
<sequence>MAPAFNRAVRVEARDEELSGDAGAVLVRDILERTGVLDRLVAHLRDPRDPRYVTHDLKSLICTAVVLIAQGWRPGQDVDRLRDDLAIRIAGSARRGDQAADRALASQPTLSRLLGILTRAGNLEALSEAIMEVAGIRLRAARRGHRQRYLTLDIDGLPLEVHGHQPGAKWNGHYGGRIYDPLVASAAETGDMLDTWLRPGNAGSAQDAVTFIRNVVARAKREICQVAMIRFDAGFPGEELLSALEADNTPYIGRLKANKALDRLGAPYKKRPRGRPPKEPRQWCLDLDYQAGTWDQPRRVIMVVKERPDDLLLDRFYLVTSIPAEQMDAEAVLARYRERGTAEGFMGELKSVLDPALSSTPRPKTTYQGVPVLRAVDDGPATDAFARNAALLKLNLLAYELLHTARTALEAERKEGISLRRLRRLLLVTGTRVIRHSRRLTLVIERRFADVWAQVCHRLDRWCWAPPP</sequence>
<comment type="caution">
    <text evidence="2">The sequence shown here is derived from an EMBL/GenBank/DDBJ whole genome shotgun (WGS) entry which is preliminary data.</text>
</comment>
<dbReference type="Pfam" id="PF13701">
    <property type="entry name" value="DDE_Tnp_1_4"/>
    <property type="match status" value="1"/>
</dbReference>
<dbReference type="EMBL" id="NRRL01000190">
    <property type="protein sequence ID" value="MBK1671440.1"/>
    <property type="molecule type" value="Genomic_DNA"/>
</dbReference>
<reference evidence="2 3" key="1">
    <citation type="journal article" date="2020" name="Microorganisms">
        <title>Osmotic Adaptation and Compatible Solute Biosynthesis of Phototrophic Bacteria as Revealed from Genome Analyses.</title>
        <authorList>
            <person name="Imhoff J.F."/>
            <person name="Rahn T."/>
            <person name="Kunzel S."/>
            <person name="Keller A."/>
            <person name="Neulinger S.C."/>
        </authorList>
    </citation>
    <scope>NUCLEOTIDE SEQUENCE [LARGE SCALE GENOMIC DNA]</scope>
    <source>
        <strain evidence="2 3">DSM 9895</strain>
    </source>
</reference>
<evidence type="ECO:0000313" key="2">
    <source>
        <dbReference type="EMBL" id="MBK1671440.1"/>
    </source>
</evidence>
<feature type="domain" description="Transposase DDE" evidence="1">
    <location>
        <begin position="3"/>
        <end position="353"/>
    </location>
</feature>
<dbReference type="RefSeq" id="WP_200344311.1">
    <property type="nucleotide sequence ID" value="NZ_NRRL01000190.1"/>
</dbReference>
<dbReference type="NCBIfam" id="NF033539">
    <property type="entry name" value="transpos_IS1380"/>
    <property type="match status" value="1"/>
</dbReference>
<evidence type="ECO:0000259" key="1">
    <source>
        <dbReference type="Pfam" id="PF13701"/>
    </source>
</evidence>
<proteinExistence type="predicted"/>
<dbReference type="InterPro" id="IPR025668">
    <property type="entry name" value="Tnp_DDE_dom"/>
</dbReference>
<dbReference type="Proteomes" id="UP001296873">
    <property type="component" value="Unassembled WGS sequence"/>
</dbReference>
<evidence type="ECO:0000313" key="3">
    <source>
        <dbReference type="Proteomes" id="UP001296873"/>
    </source>
</evidence>
<gene>
    <name evidence="2" type="ORF">CKO28_25915</name>
</gene>
<dbReference type="SUPFAM" id="SSF53098">
    <property type="entry name" value="Ribonuclease H-like"/>
    <property type="match status" value="1"/>
</dbReference>
<protein>
    <recommendedName>
        <fullName evidence="1">Transposase DDE domain-containing protein</fullName>
    </recommendedName>
</protein>
<accession>A0ABS1DLN8</accession>
<dbReference type="InterPro" id="IPR012337">
    <property type="entry name" value="RNaseH-like_sf"/>
</dbReference>
<dbReference type="InterPro" id="IPR047960">
    <property type="entry name" value="Transpos_IS1380"/>
</dbReference>
<keyword evidence="3" id="KW-1185">Reference proteome</keyword>